<dbReference type="SMART" id="SM00186">
    <property type="entry name" value="FBG"/>
    <property type="match status" value="1"/>
</dbReference>
<dbReference type="Gene3D" id="3.90.215.10">
    <property type="entry name" value="Gamma Fibrinogen, chain A, domain 1"/>
    <property type="match status" value="1"/>
</dbReference>
<dbReference type="PROSITE" id="PS51406">
    <property type="entry name" value="FIBRINOGEN_C_2"/>
    <property type="match status" value="1"/>
</dbReference>
<feature type="coiled-coil region" evidence="1">
    <location>
        <begin position="166"/>
        <end position="200"/>
    </location>
</feature>
<dbReference type="NCBIfam" id="NF040941">
    <property type="entry name" value="GGGWT_bact"/>
    <property type="match status" value="1"/>
</dbReference>
<dbReference type="Proteomes" id="UP001168821">
    <property type="component" value="Unassembled WGS sequence"/>
</dbReference>
<name>A0AA38IXZ5_9CUCU</name>
<dbReference type="GO" id="GO:0005615">
    <property type="term" value="C:extracellular space"/>
    <property type="evidence" value="ECO:0007669"/>
    <property type="project" value="TreeGrafter"/>
</dbReference>
<dbReference type="SUPFAM" id="SSF56496">
    <property type="entry name" value="Fibrinogen C-terminal domain-like"/>
    <property type="match status" value="1"/>
</dbReference>
<keyword evidence="1" id="KW-0175">Coiled coil</keyword>
<proteinExistence type="predicted"/>
<gene>
    <name evidence="4" type="ORF">Zmor_008356</name>
</gene>
<keyword evidence="5" id="KW-1185">Reference proteome</keyword>
<protein>
    <recommendedName>
        <fullName evidence="3">Fibrinogen C-terminal domain-containing protein</fullName>
    </recommendedName>
</protein>
<evidence type="ECO:0000313" key="5">
    <source>
        <dbReference type="Proteomes" id="UP001168821"/>
    </source>
</evidence>
<dbReference type="Pfam" id="PF00147">
    <property type="entry name" value="Fibrinogen_C"/>
    <property type="match status" value="1"/>
</dbReference>
<dbReference type="CDD" id="cd00087">
    <property type="entry name" value="FReD"/>
    <property type="match status" value="1"/>
</dbReference>
<sequence length="420" mass="47869">MDLRIYLVTIALVSTLVNSQQNDDRQFVVMSTTESPLSSDLHDDQIFFDDQFELPRSFSEAEHRLNKFELKLSQVQTALEKMLEVHGAKVDQDDTTAPTSDISKIEEVVKDKLKLHKSCENISTQIETKLEEIKEHLLKKVVKAKFSTTELEEVKRDVITDVSSQLNSAKKDIFKLKKKLDFTNEKLDEVTKVVDDLEKNETTKVGEVVKNCGEVLGRGNTTNGVYTIKPTGASEPFEVVCDMETKGGGWTYVLRRFNGSQDFYLNWTDYKNGFGHLDEEFWLGLEHLYELTGNSGLLVGDERVRVEVLGGKSNELLFVFTNLEGKILYSHYKEFQIGGEEESYAIKVVKDYSGDGGQSFLTHLNWKFSTLDKQDAYGGCVKTYRAPWWYGPACFHVQLTYSEFHGFSQSLKDVKMMVRG</sequence>
<keyword evidence="2" id="KW-0732">Signal</keyword>
<feature type="coiled-coil region" evidence="1">
    <location>
        <begin position="58"/>
        <end position="85"/>
    </location>
</feature>
<evidence type="ECO:0000256" key="2">
    <source>
        <dbReference type="SAM" id="SignalP"/>
    </source>
</evidence>
<evidence type="ECO:0000313" key="4">
    <source>
        <dbReference type="EMBL" id="KAJ3664165.1"/>
    </source>
</evidence>
<feature type="chain" id="PRO_5041354962" description="Fibrinogen C-terminal domain-containing protein" evidence="2">
    <location>
        <begin position="20"/>
        <end position="420"/>
    </location>
</feature>
<dbReference type="PANTHER" id="PTHR19143:SF458">
    <property type="entry name" value="FIBRINOGEN C-TERMINAL DOMAIN-CONTAINING PROTEIN-RELATED"/>
    <property type="match status" value="1"/>
</dbReference>
<dbReference type="AlphaFoldDB" id="A0AA38IXZ5"/>
<dbReference type="InterPro" id="IPR036056">
    <property type="entry name" value="Fibrinogen-like_C"/>
</dbReference>
<dbReference type="InterPro" id="IPR050373">
    <property type="entry name" value="Fibrinogen_C-term_domain"/>
</dbReference>
<accession>A0AA38IXZ5</accession>
<organism evidence="4 5">
    <name type="scientific">Zophobas morio</name>
    <dbReference type="NCBI Taxonomy" id="2755281"/>
    <lineage>
        <taxon>Eukaryota</taxon>
        <taxon>Metazoa</taxon>
        <taxon>Ecdysozoa</taxon>
        <taxon>Arthropoda</taxon>
        <taxon>Hexapoda</taxon>
        <taxon>Insecta</taxon>
        <taxon>Pterygota</taxon>
        <taxon>Neoptera</taxon>
        <taxon>Endopterygota</taxon>
        <taxon>Coleoptera</taxon>
        <taxon>Polyphaga</taxon>
        <taxon>Cucujiformia</taxon>
        <taxon>Tenebrionidae</taxon>
        <taxon>Zophobas</taxon>
    </lineage>
</organism>
<reference evidence="4" key="1">
    <citation type="journal article" date="2023" name="G3 (Bethesda)">
        <title>Whole genome assemblies of Zophobas morio and Tenebrio molitor.</title>
        <authorList>
            <person name="Kaur S."/>
            <person name="Stinson S.A."/>
            <person name="diCenzo G.C."/>
        </authorList>
    </citation>
    <scope>NUCLEOTIDE SEQUENCE</scope>
    <source>
        <strain evidence="4">QUZm001</strain>
    </source>
</reference>
<evidence type="ECO:0000256" key="1">
    <source>
        <dbReference type="SAM" id="Coils"/>
    </source>
</evidence>
<feature type="domain" description="Fibrinogen C-terminal" evidence="3">
    <location>
        <begin position="203"/>
        <end position="420"/>
    </location>
</feature>
<comment type="caution">
    <text evidence="4">The sequence shown here is derived from an EMBL/GenBank/DDBJ whole genome shotgun (WGS) entry which is preliminary data.</text>
</comment>
<feature type="signal peptide" evidence="2">
    <location>
        <begin position="1"/>
        <end position="19"/>
    </location>
</feature>
<dbReference type="InterPro" id="IPR002181">
    <property type="entry name" value="Fibrinogen_a/b/g_C_dom"/>
</dbReference>
<evidence type="ECO:0000259" key="3">
    <source>
        <dbReference type="PROSITE" id="PS51406"/>
    </source>
</evidence>
<dbReference type="PANTHER" id="PTHR19143">
    <property type="entry name" value="FIBRINOGEN/TENASCIN/ANGIOPOEITIN"/>
    <property type="match status" value="1"/>
</dbReference>
<dbReference type="InterPro" id="IPR014716">
    <property type="entry name" value="Fibrinogen_a/b/g_C_1"/>
</dbReference>
<dbReference type="EMBL" id="JALNTZ010000002">
    <property type="protein sequence ID" value="KAJ3664165.1"/>
    <property type="molecule type" value="Genomic_DNA"/>
</dbReference>